<feature type="region of interest" description="Disordered" evidence="6">
    <location>
        <begin position="1"/>
        <end position="20"/>
    </location>
</feature>
<evidence type="ECO:0000256" key="5">
    <source>
        <dbReference type="ARBA" id="ARBA00022840"/>
    </source>
</evidence>
<evidence type="ECO:0000313" key="10">
    <source>
        <dbReference type="Proteomes" id="UP000578819"/>
    </source>
</evidence>
<feature type="domain" description="Protein kinase" evidence="8">
    <location>
        <begin position="26"/>
        <end position="276"/>
    </location>
</feature>
<dbReference type="GO" id="GO:0005524">
    <property type="term" value="F:ATP binding"/>
    <property type="evidence" value="ECO:0007669"/>
    <property type="project" value="UniProtKB-KW"/>
</dbReference>
<dbReference type="RefSeq" id="WP_184535524.1">
    <property type="nucleotide sequence ID" value="NZ_JACHJW010000001.1"/>
</dbReference>
<sequence>MVGRTGVAMPDITPLSSHDPRSVGPYRLLGRLGAGGQGVVYLGQDGTGQRVAVKVINNLGPDPRARSRFVREIAAARRVASFCTAQILFAEVDGDSPYVVSEFIQGPTLHRHVREQGPISGNALHRLAVGIATALTTIHRSDVIHCDLKPDNVILGVDGPRVIDFGIARALDLTETMTRQIMGTAPYMAPERFRNHDVGPASDVFAWAATMAYAASGRPPFGNDSISAVMQRVLYAPPDLPGLPDALHELIRECLHKDPQFRPTAEQVLLRLLGYTARSSTTMPLDAVLREGNVRATAPVPAHPTASRPARTTPAQTMPAPIPAQTAPAPTLTPTIRTQPEPVRRSTWSRRLRRECTDVWGISTAIFLGMVGTAVGYAASVEASTAATTGAVTFAVVYGVRVLVATALGGRADSTSTLSTARQTTSAPPSTSGPDSRDG</sequence>
<dbReference type="SUPFAM" id="SSF56112">
    <property type="entry name" value="Protein kinase-like (PK-like)"/>
    <property type="match status" value="1"/>
</dbReference>
<evidence type="ECO:0000256" key="6">
    <source>
        <dbReference type="SAM" id="MobiDB-lite"/>
    </source>
</evidence>
<dbReference type="GO" id="GO:0004674">
    <property type="term" value="F:protein serine/threonine kinase activity"/>
    <property type="evidence" value="ECO:0007669"/>
    <property type="project" value="UniProtKB-KW"/>
</dbReference>
<dbReference type="PANTHER" id="PTHR43671:SF13">
    <property type="entry name" value="SERINE_THREONINE-PROTEIN KINASE NEK2"/>
    <property type="match status" value="1"/>
</dbReference>
<keyword evidence="2" id="KW-0808">Transferase</keyword>
<keyword evidence="7" id="KW-1133">Transmembrane helix</keyword>
<dbReference type="Pfam" id="PF00069">
    <property type="entry name" value="Pkinase"/>
    <property type="match status" value="1"/>
</dbReference>
<evidence type="ECO:0000256" key="1">
    <source>
        <dbReference type="ARBA" id="ARBA00012513"/>
    </source>
</evidence>
<reference evidence="9 10" key="1">
    <citation type="submission" date="2020-08" db="EMBL/GenBank/DDBJ databases">
        <title>Sequencing the genomes of 1000 actinobacteria strains.</title>
        <authorList>
            <person name="Klenk H.-P."/>
        </authorList>
    </citation>
    <scope>NUCLEOTIDE SEQUENCE [LARGE SCALE GENOMIC DNA]</scope>
    <source>
        <strain evidence="9 10">DSM 45886</strain>
    </source>
</reference>
<keyword evidence="9" id="KW-0723">Serine/threonine-protein kinase</keyword>
<dbReference type="Proteomes" id="UP000578819">
    <property type="component" value="Unassembled WGS sequence"/>
</dbReference>
<accession>A0A7W7SRI8</accession>
<comment type="caution">
    <text evidence="9">The sequence shown here is derived from an EMBL/GenBank/DDBJ whole genome shotgun (WGS) entry which is preliminary data.</text>
</comment>
<feature type="region of interest" description="Disordered" evidence="6">
    <location>
        <begin position="413"/>
        <end position="439"/>
    </location>
</feature>
<evidence type="ECO:0000256" key="7">
    <source>
        <dbReference type="SAM" id="Phobius"/>
    </source>
</evidence>
<dbReference type="Gene3D" id="3.30.200.20">
    <property type="entry name" value="Phosphorylase Kinase, domain 1"/>
    <property type="match status" value="1"/>
</dbReference>
<organism evidence="9 10">
    <name type="scientific">Micromonospora polyrhachis</name>
    <dbReference type="NCBI Taxonomy" id="1282883"/>
    <lineage>
        <taxon>Bacteria</taxon>
        <taxon>Bacillati</taxon>
        <taxon>Actinomycetota</taxon>
        <taxon>Actinomycetes</taxon>
        <taxon>Micromonosporales</taxon>
        <taxon>Micromonosporaceae</taxon>
        <taxon>Micromonospora</taxon>
    </lineage>
</organism>
<keyword evidence="4 9" id="KW-0418">Kinase</keyword>
<protein>
    <recommendedName>
        <fullName evidence="1">non-specific serine/threonine protein kinase</fullName>
        <ecNumber evidence="1">2.7.11.1</ecNumber>
    </recommendedName>
</protein>
<feature type="transmembrane region" description="Helical" evidence="7">
    <location>
        <begin position="359"/>
        <end position="379"/>
    </location>
</feature>
<evidence type="ECO:0000256" key="2">
    <source>
        <dbReference type="ARBA" id="ARBA00022679"/>
    </source>
</evidence>
<dbReference type="AlphaFoldDB" id="A0A7W7SRI8"/>
<keyword evidence="7" id="KW-0812">Transmembrane</keyword>
<dbReference type="EC" id="2.7.11.1" evidence="1"/>
<evidence type="ECO:0000256" key="3">
    <source>
        <dbReference type="ARBA" id="ARBA00022741"/>
    </source>
</evidence>
<dbReference type="CDD" id="cd14014">
    <property type="entry name" value="STKc_PknB_like"/>
    <property type="match status" value="1"/>
</dbReference>
<evidence type="ECO:0000313" key="9">
    <source>
        <dbReference type="EMBL" id="MBB4959624.1"/>
    </source>
</evidence>
<keyword evidence="3" id="KW-0547">Nucleotide-binding</keyword>
<name>A0A7W7SRI8_9ACTN</name>
<dbReference type="Gene3D" id="1.10.510.10">
    <property type="entry name" value="Transferase(Phosphotransferase) domain 1"/>
    <property type="match status" value="1"/>
</dbReference>
<feature type="region of interest" description="Disordered" evidence="6">
    <location>
        <begin position="299"/>
        <end position="349"/>
    </location>
</feature>
<dbReference type="InterPro" id="IPR000719">
    <property type="entry name" value="Prot_kinase_dom"/>
</dbReference>
<dbReference type="PROSITE" id="PS50011">
    <property type="entry name" value="PROTEIN_KINASE_DOM"/>
    <property type="match status" value="1"/>
</dbReference>
<keyword evidence="7" id="KW-0472">Membrane</keyword>
<dbReference type="InterPro" id="IPR050660">
    <property type="entry name" value="NEK_Ser/Thr_kinase"/>
</dbReference>
<gene>
    <name evidence="9" type="ORF">FHR38_003357</name>
</gene>
<dbReference type="PANTHER" id="PTHR43671">
    <property type="entry name" value="SERINE/THREONINE-PROTEIN KINASE NEK"/>
    <property type="match status" value="1"/>
</dbReference>
<feature type="transmembrane region" description="Helical" evidence="7">
    <location>
        <begin position="385"/>
        <end position="404"/>
    </location>
</feature>
<keyword evidence="10" id="KW-1185">Reference proteome</keyword>
<evidence type="ECO:0000259" key="8">
    <source>
        <dbReference type="PROSITE" id="PS50011"/>
    </source>
</evidence>
<dbReference type="EMBL" id="JACHJW010000001">
    <property type="protein sequence ID" value="MBB4959624.1"/>
    <property type="molecule type" value="Genomic_DNA"/>
</dbReference>
<dbReference type="InterPro" id="IPR011009">
    <property type="entry name" value="Kinase-like_dom_sf"/>
</dbReference>
<dbReference type="InterPro" id="IPR008271">
    <property type="entry name" value="Ser/Thr_kinase_AS"/>
</dbReference>
<keyword evidence="5" id="KW-0067">ATP-binding</keyword>
<dbReference type="SMART" id="SM00220">
    <property type="entry name" value="S_TKc"/>
    <property type="match status" value="1"/>
</dbReference>
<proteinExistence type="predicted"/>
<feature type="compositionally biased region" description="Low complexity" evidence="6">
    <location>
        <begin position="312"/>
        <end position="336"/>
    </location>
</feature>
<dbReference type="PROSITE" id="PS00108">
    <property type="entry name" value="PROTEIN_KINASE_ST"/>
    <property type="match status" value="1"/>
</dbReference>
<evidence type="ECO:0000256" key="4">
    <source>
        <dbReference type="ARBA" id="ARBA00022777"/>
    </source>
</evidence>